<dbReference type="Proteomes" id="UP001333110">
    <property type="component" value="Unassembled WGS sequence"/>
</dbReference>
<keyword evidence="3" id="KW-1185">Reference proteome</keyword>
<feature type="region of interest" description="Disordered" evidence="1">
    <location>
        <begin position="164"/>
        <end position="185"/>
    </location>
</feature>
<dbReference type="PANTHER" id="PTHR33395">
    <property type="entry name" value="TRANSCRIPTASE, PUTATIVE-RELATED-RELATED"/>
    <property type="match status" value="1"/>
</dbReference>
<name>A0AAN7NEV6_MYCAM</name>
<gene>
    <name evidence="2" type="ORF">QYF61_017785</name>
</gene>
<dbReference type="GO" id="GO:0031012">
    <property type="term" value="C:extracellular matrix"/>
    <property type="evidence" value="ECO:0007669"/>
    <property type="project" value="TreeGrafter"/>
</dbReference>
<evidence type="ECO:0008006" key="4">
    <source>
        <dbReference type="Google" id="ProtNLM"/>
    </source>
</evidence>
<dbReference type="AlphaFoldDB" id="A0AAN7NEV6"/>
<evidence type="ECO:0000313" key="2">
    <source>
        <dbReference type="EMBL" id="KAK4814372.1"/>
    </source>
</evidence>
<dbReference type="EMBL" id="JAUNZN010000011">
    <property type="protein sequence ID" value="KAK4814372.1"/>
    <property type="molecule type" value="Genomic_DNA"/>
</dbReference>
<protein>
    <recommendedName>
        <fullName evidence="4">Rna-directed dna polymerase from mobile element jockey-like</fullName>
    </recommendedName>
</protein>
<evidence type="ECO:0000313" key="3">
    <source>
        <dbReference type="Proteomes" id="UP001333110"/>
    </source>
</evidence>
<evidence type="ECO:0000256" key="1">
    <source>
        <dbReference type="SAM" id="MobiDB-lite"/>
    </source>
</evidence>
<dbReference type="GO" id="GO:0007508">
    <property type="term" value="P:larval heart development"/>
    <property type="evidence" value="ECO:0007669"/>
    <property type="project" value="TreeGrafter"/>
</dbReference>
<sequence length="301" mass="34280">MPFKLCLPDGIGQEEEGKGVQEGWIFFKEEVLKAQERAVPRCSKMSRQGRRLAWLNRELWLELRKKRRVYNLWKKGQATQEDYKGVARLCREKFRRAKAELELNLATAIKDNKKHFFKYISSKRRAKENLQPLVDGGGNTVTKDDEKAEVLNAFFASVFNSRASRSLGTQPPESEDRDGDQNGAPIIQGEMVSDLLHHLDTHKSMGPDEIHPRVLKELGDVLTKPLSIIYQQSWLTGEVPADWRLANVTPIYKKGQKEDLGNYRPVSLTLVPGKLMEQIILSAITQHVEDNQGIKPKPALV</sequence>
<reference evidence="2 3" key="1">
    <citation type="journal article" date="2023" name="J. Hered.">
        <title>Chromosome-level genome of the wood stork (Mycteria americana) provides insight into avian chromosome evolution.</title>
        <authorList>
            <person name="Flamio R. Jr."/>
            <person name="Ramstad K.M."/>
        </authorList>
    </citation>
    <scope>NUCLEOTIDE SEQUENCE [LARGE SCALE GENOMIC DNA]</scope>
    <source>
        <strain evidence="2">JAX WOST 10</strain>
    </source>
</reference>
<proteinExistence type="predicted"/>
<dbReference type="PANTHER" id="PTHR33395:SF22">
    <property type="entry name" value="REVERSE TRANSCRIPTASE DOMAIN-CONTAINING PROTEIN"/>
    <property type="match status" value="1"/>
</dbReference>
<organism evidence="2 3">
    <name type="scientific">Mycteria americana</name>
    <name type="common">Wood stork</name>
    <dbReference type="NCBI Taxonomy" id="33587"/>
    <lineage>
        <taxon>Eukaryota</taxon>
        <taxon>Metazoa</taxon>
        <taxon>Chordata</taxon>
        <taxon>Craniata</taxon>
        <taxon>Vertebrata</taxon>
        <taxon>Euteleostomi</taxon>
        <taxon>Archelosauria</taxon>
        <taxon>Archosauria</taxon>
        <taxon>Dinosauria</taxon>
        <taxon>Saurischia</taxon>
        <taxon>Theropoda</taxon>
        <taxon>Coelurosauria</taxon>
        <taxon>Aves</taxon>
        <taxon>Neognathae</taxon>
        <taxon>Neoaves</taxon>
        <taxon>Aequornithes</taxon>
        <taxon>Ciconiiformes</taxon>
        <taxon>Ciconiidae</taxon>
        <taxon>Mycteria</taxon>
    </lineage>
</organism>
<accession>A0AAN7NEV6</accession>
<comment type="caution">
    <text evidence="2">The sequence shown here is derived from an EMBL/GenBank/DDBJ whole genome shotgun (WGS) entry which is preliminary data.</text>
</comment>
<dbReference type="GO" id="GO:0061343">
    <property type="term" value="P:cell adhesion involved in heart morphogenesis"/>
    <property type="evidence" value="ECO:0007669"/>
    <property type="project" value="TreeGrafter"/>
</dbReference>